<reference evidence="1 2" key="1">
    <citation type="submission" date="2019-12" db="EMBL/GenBank/DDBJ databases">
        <title>Deinococcus sp. HMF7620 Genome sequencing and assembly.</title>
        <authorList>
            <person name="Kang H."/>
            <person name="Kim H."/>
            <person name="Joh K."/>
        </authorList>
    </citation>
    <scope>NUCLEOTIDE SEQUENCE [LARGE SCALE GENOMIC DNA]</scope>
    <source>
        <strain evidence="1 2">HMF7620</strain>
    </source>
</reference>
<dbReference type="RefSeq" id="WP_157458937.1">
    <property type="nucleotide sequence ID" value="NZ_WQLB01000009.1"/>
</dbReference>
<name>A0A7C9IAN7_9DEIO</name>
<evidence type="ECO:0000313" key="2">
    <source>
        <dbReference type="Proteomes" id="UP000483286"/>
    </source>
</evidence>
<dbReference type="Proteomes" id="UP000483286">
    <property type="component" value="Unassembled WGS sequence"/>
</dbReference>
<dbReference type="InterPro" id="IPR015947">
    <property type="entry name" value="PUA-like_sf"/>
</dbReference>
<dbReference type="SUPFAM" id="SSF88697">
    <property type="entry name" value="PUA domain-like"/>
    <property type="match status" value="1"/>
</dbReference>
<keyword evidence="2" id="KW-1185">Reference proteome</keyword>
<accession>A0A7C9IAN7</accession>
<evidence type="ECO:0008006" key="3">
    <source>
        <dbReference type="Google" id="ProtNLM"/>
    </source>
</evidence>
<dbReference type="EMBL" id="WQLB01000009">
    <property type="protein sequence ID" value="MVN86886.1"/>
    <property type="molecule type" value="Genomic_DNA"/>
</dbReference>
<organism evidence="1 2">
    <name type="scientific">Deinococcus arboris</name>
    <dbReference type="NCBI Taxonomy" id="2682977"/>
    <lineage>
        <taxon>Bacteria</taxon>
        <taxon>Thermotogati</taxon>
        <taxon>Deinococcota</taxon>
        <taxon>Deinococci</taxon>
        <taxon>Deinococcales</taxon>
        <taxon>Deinococcaceae</taxon>
        <taxon>Deinococcus</taxon>
    </lineage>
</organism>
<comment type="caution">
    <text evidence="1">The sequence shown here is derived from an EMBL/GenBank/DDBJ whole genome shotgun (WGS) entry which is preliminary data.</text>
</comment>
<dbReference type="AlphaFoldDB" id="A0A7C9IAN7"/>
<evidence type="ECO:0000313" key="1">
    <source>
        <dbReference type="EMBL" id="MVN86886.1"/>
    </source>
</evidence>
<sequence>MKQLIRGLTLRHPWAWAFLHGKDVENRKWHPSRMGGQVGMYLALHGGALPRKSDDEYLDEIVHALEWMQDLGLIPGVELPDFGHYYQPQMMRGVSPEPTAENTRPFCPTGIVAVARLANVTKEDPSLWAAEGQHHWRMADLLVLPEPIPHRGAQGLWQLQPEALEQVRAAWKARRDGAAA</sequence>
<protein>
    <recommendedName>
        <fullName evidence="3">ASCH domain-containing protein</fullName>
    </recommendedName>
</protein>
<proteinExistence type="predicted"/>
<gene>
    <name evidence="1" type="ORF">GO986_08925</name>
</gene>